<evidence type="ECO:0000313" key="2">
    <source>
        <dbReference type="Proteomes" id="UP001596258"/>
    </source>
</evidence>
<protein>
    <recommendedName>
        <fullName evidence="3">Ethanolamine utilization protein</fullName>
    </recommendedName>
</protein>
<gene>
    <name evidence="1" type="ORF">ACFP1M_11190</name>
</gene>
<dbReference type="Proteomes" id="UP001596258">
    <property type="component" value="Unassembled WGS sequence"/>
</dbReference>
<dbReference type="EMBL" id="JBHSSO010000070">
    <property type="protein sequence ID" value="MFC6290737.1"/>
    <property type="molecule type" value="Genomic_DNA"/>
</dbReference>
<organism evidence="1 2">
    <name type="scientific">Levilactobacillus angrenensis</name>
    <dbReference type="NCBI Taxonomy" id="2486020"/>
    <lineage>
        <taxon>Bacteria</taxon>
        <taxon>Bacillati</taxon>
        <taxon>Bacillota</taxon>
        <taxon>Bacilli</taxon>
        <taxon>Lactobacillales</taxon>
        <taxon>Lactobacillaceae</taxon>
        <taxon>Levilactobacillus</taxon>
    </lineage>
</organism>
<name>A0ABW1UBC0_9LACO</name>
<comment type="caution">
    <text evidence="1">The sequence shown here is derived from an EMBL/GenBank/DDBJ whole genome shotgun (WGS) entry which is preliminary data.</text>
</comment>
<dbReference type="RefSeq" id="WP_125575090.1">
    <property type="nucleotide sequence ID" value="NZ_JBHSSO010000070.1"/>
</dbReference>
<accession>A0ABW1UBC0</accession>
<evidence type="ECO:0008006" key="3">
    <source>
        <dbReference type="Google" id="ProtNLM"/>
    </source>
</evidence>
<evidence type="ECO:0000313" key="1">
    <source>
        <dbReference type="EMBL" id="MFC6290737.1"/>
    </source>
</evidence>
<proteinExistence type="predicted"/>
<sequence length="202" mass="23118">MQSADLEKLIQAITNRVVAQLGEATQSDILFPEKIEAYPAAYVHRLSADFHFKFETKQDSDAILLCLSQMTLPQLLAVVKLTSIDEVTATVIDFLLAGKPVWIFDKAPKLATYRQRTRYGVWRQLQAALQALETLDIHFISEDQGFEQQLASLKRRQVKTAPKRQFVSRLALEKRWQAGNRQLAPNEVLTDEAAEWAQRHQR</sequence>
<keyword evidence="2" id="KW-1185">Reference proteome</keyword>
<reference evidence="2" key="1">
    <citation type="journal article" date="2019" name="Int. J. Syst. Evol. Microbiol.">
        <title>The Global Catalogue of Microorganisms (GCM) 10K type strain sequencing project: providing services to taxonomists for standard genome sequencing and annotation.</title>
        <authorList>
            <consortium name="The Broad Institute Genomics Platform"/>
            <consortium name="The Broad Institute Genome Sequencing Center for Infectious Disease"/>
            <person name="Wu L."/>
            <person name="Ma J."/>
        </authorList>
    </citation>
    <scope>NUCLEOTIDE SEQUENCE [LARGE SCALE GENOMIC DNA]</scope>
    <source>
        <strain evidence="2">CCM 8893</strain>
    </source>
</reference>